<organism evidence="2 3">
    <name type="scientific">Orchesella dallaii</name>
    <dbReference type="NCBI Taxonomy" id="48710"/>
    <lineage>
        <taxon>Eukaryota</taxon>
        <taxon>Metazoa</taxon>
        <taxon>Ecdysozoa</taxon>
        <taxon>Arthropoda</taxon>
        <taxon>Hexapoda</taxon>
        <taxon>Collembola</taxon>
        <taxon>Entomobryomorpha</taxon>
        <taxon>Entomobryoidea</taxon>
        <taxon>Orchesellidae</taxon>
        <taxon>Orchesellinae</taxon>
        <taxon>Orchesella</taxon>
    </lineage>
</organism>
<dbReference type="EMBL" id="CAXLJM020000043">
    <property type="protein sequence ID" value="CAL8109959.1"/>
    <property type="molecule type" value="Genomic_DNA"/>
</dbReference>
<evidence type="ECO:0000313" key="3">
    <source>
        <dbReference type="Proteomes" id="UP001642540"/>
    </source>
</evidence>
<name>A0ABP1QQG5_9HEXA</name>
<feature type="signal peptide" evidence="1">
    <location>
        <begin position="1"/>
        <end position="27"/>
    </location>
</feature>
<keyword evidence="3" id="KW-1185">Reference proteome</keyword>
<dbReference type="Proteomes" id="UP001642540">
    <property type="component" value="Unassembled WGS sequence"/>
</dbReference>
<keyword evidence="1" id="KW-0732">Signal</keyword>
<comment type="caution">
    <text evidence="2">The sequence shown here is derived from an EMBL/GenBank/DDBJ whole genome shotgun (WGS) entry which is preliminary data.</text>
</comment>
<reference evidence="2 3" key="1">
    <citation type="submission" date="2024-08" db="EMBL/GenBank/DDBJ databases">
        <authorList>
            <person name="Cucini C."/>
            <person name="Frati F."/>
        </authorList>
    </citation>
    <scope>NUCLEOTIDE SEQUENCE [LARGE SCALE GENOMIC DNA]</scope>
</reference>
<gene>
    <name evidence="2" type="ORF">ODALV1_LOCUS13848</name>
</gene>
<evidence type="ECO:0000256" key="1">
    <source>
        <dbReference type="SAM" id="SignalP"/>
    </source>
</evidence>
<evidence type="ECO:0000313" key="2">
    <source>
        <dbReference type="EMBL" id="CAL8109959.1"/>
    </source>
</evidence>
<feature type="chain" id="PRO_5047476600" evidence="1">
    <location>
        <begin position="28"/>
        <end position="105"/>
    </location>
</feature>
<proteinExistence type="predicted"/>
<sequence>MHTKNNQNLTPKLPLFILLALFHEVHVYPVYSYFHPGSRSRAELMCAKGVINESKMVLNCWVTPEMYEMYTARSDLLQEEVLDSRARFNIHLYLDHMWHFNVGFS</sequence>
<accession>A0ABP1QQG5</accession>
<protein>
    <submittedName>
        <fullName evidence="2">Uncharacterized protein</fullName>
    </submittedName>
</protein>